<protein>
    <submittedName>
        <fullName evidence="2">Tat pathway signal protein</fullName>
    </submittedName>
</protein>
<proteinExistence type="predicted"/>
<keyword evidence="1" id="KW-0732">Signal</keyword>
<dbReference type="AlphaFoldDB" id="A0A227KQ47"/>
<dbReference type="EMBL" id="NHMP01000002">
    <property type="protein sequence ID" value="OXE50370.1"/>
    <property type="molecule type" value="Genomic_DNA"/>
</dbReference>
<organism evidence="2 3">
    <name type="scientific">Turicimonas muris</name>
    <dbReference type="NCBI Taxonomy" id="1796652"/>
    <lineage>
        <taxon>Bacteria</taxon>
        <taxon>Pseudomonadati</taxon>
        <taxon>Pseudomonadota</taxon>
        <taxon>Betaproteobacteria</taxon>
        <taxon>Burkholderiales</taxon>
        <taxon>Sutterellaceae</taxon>
        <taxon>Turicimonas</taxon>
    </lineage>
</organism>
<feature type="chain" id="PRO_5011232411" evidence="1">
    <location>
        <begin position="26"/>
        <end position="166"/>
    </location>
</feature>
<dbReference type="RefSeq" id="WP_066592007.1">
    <property type="nucleotide sequence ID" value="NZ_CAJTBZ010000039.1"/>
</dbReference>
<keyword evidence="3" id="KW-1185">Reference proteome</keyword>
<reference evidence="3" key="1">
    <citation type="submission" date="2017-05" db="EMBL/GenBank/DDBJ databases">
        <title>Improved OligoMM genomes.</title>
        <authorList>
            <person name="Garzetti D."/>
        </authorList>
    </citation>
    <scope>NUCLEOTIDE SEQUENCE [LARGE SCALE GENOMIC DNA]</scope>
    <source>
        <strain evidence="3">YL45</strain>
    </source>
</reference>
<dbReference type="Proteomes" id="UP000214610">
    <property type="component" value="Unassembled WGS sequence"/>
</dbReference>
<accession>A0A227KQ47</accession>
<dbReference type="GeneID" id="78363658"/>
<evidence type="ECO:0000313" key="2">
    <source>
        <dbReference type="EMBL" id="OXE50370.1"/>
    </source>
</evidence>
<evidence type="ECO:0000313" key="3">
    <source>
        <dbReference type="Proteomes" id="UP000214610"/>
    </source>
</evidence>
<evidence type="ECO:0000256" key="1">
    <source>
        <dbReference type="SAM" id="SignalP"/>
    </source>
</evidence>
<sequence length="166" mass="18040">MLRRNFTVTAGIILVSGLLASPAFSADFQSKYYDLPLTNDWMAQKVKDVNVPAGGDATLFASKKFGEGVLITVMPSDVPAKDAADKMAQSYKQQGMRIIAGPVQIPGQNSYRFTYVSANKKMRAITFVTSNGKNLSQISVLGRQGTQGTYLLKGLKPKEEGLFPKL</sequence>
<comment type="caution">
    <text evidence="2">The sequence shown here is derived from an EMBL/GenBank/DDBJ whole genome shotgun (WGS) entry which is preliminary data.</text>
</comment>
<gene>
    <name evidence="2" type="ORF">ADH67_05155</name>
</gene>
<name>A0A227KQ47_9BURK</name>
<feature type="signal peptide" evidence="1">
    <location>
        <begin position="1"/>
        <end position="25"/>
    </location>
</feature>